<feature type="domain" description="Putative regulatory protein FmdB zinc ribbon" evidence="1">
    <location>
        <begin position="1"/>
        <end position="41"/>
    </location>
</feature>
<dbReference type="PANTHER" id="PTHR34404">
    <property type="entry name" value="REGULATORY PROTEIN, FMDB FAMILY"/>
    <property type="match status" value="1"/>
</dbReference>
<dbReference type="EMBL" id="FQXN01000002">
    <property type="protein sequence ID" value="SHH29658.1"/>
    <property type="molecule type" value="Genomic_DNA"/>
</dbReference>
<proteinExistence type="predicted"/>
<evidence type="ECO:0000313" key="2">
    <source>
        <dbReference type="EMBL" id="SHH29658.1"/>
    </source>
</evidence>
<accession>A0A1M5RUE1</accession>
<dbReference type="PANTHER" id="PTHR34404:SF2">
    <property type="entry name" value="CONSERVED SERINE RICH PROTEIN"/>
    <property type="match status" value="1"/>
</dbReference>
<name>A0A1M5RUE1_9BACT</name>
<dbReference type="InterPro" id="IPR013429">
    <property type="entry name" value="Regulatory_FmdB_Zinc_ribbon"/>
</dbReference>
<sequence>MPMYRYICTRCGTEKVELHGINDNPEIICDVCGNGMERAIGRVGIVFKGSGFYITDSKKSTSKKSDNSSNK</sequence>
<dbReference type="NCBIfam" id="TIGR02605">
    <property type="entry name" value="CxxC_CxxC_SSSS"/>
    <property type="match status" value="1"/>
</dbReference>
<dbReference type="SMART" id="SM00834">
    <property type="entry name" value="CxxC_CXXC_SSSS"/>
    <property type="match status" value="1"/>
</dbReference>
<dbReference type="Pfam" id="PF09723">
    <property type="entry name" value="Zn_ribbon_8"/>
    <property type="match status" value="1"/>
</dbReference>
<dbReference type="OrthoDB" id="9813321at2"/>
<evidence type="ECO:0000313" key="3">
    <source>
        <dbReference type="Proteomes" id="UP000242592"/>
    </source>
</evidence>
<gene>
    <name evidence="2" type="ORF">SAMN02745199_0618</name>
</gene>
<dbReference type="Proteomes" id="UP000242592">
    <property type="component" value="Unassembled WGS sequence"/>
</dbReference>
<protein>
    <submittedName>
        <fullName evidence="2">Putative regulatory protein, FmdB family</fullName>
    </submittedName>
</protein>
<keyword evidence="3" id="KW-1185">Reference proteome</keyword>
<dbReference type="RefSeq" id="WP_073072072.1">
    <property type="nucleotide sequence ID" value="NZ_FQXN01000002.1"/>
</dbReference>
<organism evidence="2 3">
    <name type="scientific">Thermosipho atlanticus DSM 15807</name>
    <dbReference type="NCBI Taxonomy" id="1123380"/>
    <lineage>
        <taxon>Bacteria</taxon>
        <taxon>Thermotogati</taxon>
        <taxon>Thermotogota</taxon>
        <taxon>Thermotogae</taxon>
        <taxon>Thermotogales</taxon>
        <taxon>Fervidobacteriaceae</taxon>
        <taxon>Thermosipho</taxon>
    </lineage>
</organism>
<evidence type="ECO:0000259" key="1">
    <source>
        <dbReference type="SMART" id="SM00834"/>
    </source>
</evidence>
<dbReference type="AlphaFoldDB" id="A0A1M5RUE1"/>
<reference evidence="3" key="1">
    <citation type="submission" date="2016-11" db="EMBL/GenBank/DDBJ databases">
        <authorList>
            <person name="Varghese N."/>
            <person name="Submissions S."/>
        </authorList>
    </citation>
    <scope>NUCLEOTIDE SEQUENCE [LARGE SCALE GENOMIC DNA]</scope>
    <source>
        <strain evidence="3">DSM 15807</strain>
    </source>
</reference>